<gene>
    <name evidence="3" type="ORF">NPX13_g907</name>
</gene>
<sequence length="135" mass="14748">MQSPTAHLESDGASEHGQIRYAKPSEWAAHKEKIKKLYLDENKTLDEVRRIMADECQFHATGIVQEAHKSLALLEEVRRRRCSRRTPAEVGEESGRRTFAEPSDSGAGGEKSAPQTLPRAATGCSYAAPVASSLG</sequence>
<name>A0A9W8NN42_9PEZI</name>
<dbReference type="VEuPathDB" id="FungiDB:F4678DRAFT_273593"/>
<feature type="region of interest" description="Disordered" evidence="1">
    <location>
        <begin position="82"/>
        <end position="122"/>
    </location>
</feature>
<accession>A0A9W8NN42</accession>
<dbReference type="AlphaFoldDB" id="A0A9W8NN42"/>
<feature type="region of interest" description="Disordered" evidence="1">
    <location>
        <begin position="1"/>
        <end position="25"/>
    </location>
</feature>
<evidence type="ECO:0000313" key="3">
    <source>
        <dbReference type="EMBL" id="KAJ3579664.1"/>
    </source>
</evidence>
<dbReference type="EMBL" id="JANPWZ010000071">
    <property type="protein sequence ID" value="KAJ3579664.1"/>
    <property type="molecule type" value="Genomic_DNA"/>
</dbReference>
<keyword evidence="4" id="KW-1185">Reference proteome</keyword>
<organism evidence="3 4">
    <name type="scientific">Xylaria arbuscula</name>
    <dbReference type="NCBI Taxonomy" id="114810"/>
    <lineage>
        <taxon>Eukaryota</taxon>
        <taxon>Fungi</taxon>
        <taxon>Dikarya</taxon>
        <taxon>Ascomycota</taxon>
        <taxon>Pezizomycotina</taxon>
        <taxon>Sordariomycetes</taxon>
        <taxon>Xylariomycetidae</taxon>
        <taxon>Xylariales</taxon>
        <taxon>Xylariaceae</taxon>
        <taxon>Xylaria</taxon>
    </lineage>
</organism>
<feature type="compositionally biased region" description="Basic and acidic residues" evidence="1">
    <location>
        <begin position="8"/>
        <end position="18"/>
    </location>
</feature>
<protein>
    <recommendedName>
        <fullName evidence="2">Clr5 domain-containing protein</fullName>
    </recommendedName>
</protein>
<proteinExistence type="predicted"/>
<dbReference type="InterPro" id="IPR025676">
    <property type="entry name" value="Clr5_dom"/>
</dbReference>
<evidence type="ECO:0000256" key="1">
    <source>
        <dbReference type="SAM" id="MobiDB-lite"/>
    </source>
</evidence>
<dbReference type="Pfam" id="PF14420">
    <property type="entry name" value="Clr5"/>
    <property type="match status" value="1"/>
</dbReference>
<reference evidence="3" key="1">
    <citation type="submission" date="2022-07" db="EMBL/GenBank/DDBJ databases">
        <title>Genome Sequence of Xylaria arbuscula.</title>
        <authorList>
            <person name="Buettner E."/>
        </authorList>
    </citation>
    <scope>NUCLEOTIDE SEQUENCE</scope>
    <source>
        <strain evidence="3">VT107</strain>
    </source>
</reference>
<dbReference type="Proteomes" id="UP001148614">
    <property type="component" value="Unassembled WGS sequence"/>
</dbReference>
<evidence type="ECO:0000259" key="2">
    <source>
        <dbReference type="Pfam" id="PF14420"/>
    </source>
</evidence>
<evidence type="ECO:0000313" key="4">
    <source>
        <dbReference type="Proteomes" id="UP001148614"/>
    </source>
</evidence>
<feature type="domain" description="Clr5" evidence="2">
    <location>
        <begin position="24"/>
        <end position="61"/>
    </location>
</feature>
<comment type="caution">
    <text evidence="3">The sequence shown here is derived from an EMBL/GenBank/DDBJ whole genome shotgun (WGS) entry which is preliminary data.</text>
</comment>